<feature type="chain" id="PRO_5037749553" evidence="1">
    <location>
        <begin position="19"/>
        <end position="285"/>
    </location>
</feature>
<sequence length="285" mass="31659">MYKFLLTLICLFPFFINAQDDVYNLDKTYEIASNGLIRLTSSDAKVYITSTNRTNARVKVYRNLKGSLSLGLSSFAMDIKTGNGSLIITEKYSGSRINLMGSSGEEYKIEIEAPKNVRLDIHGDGDKYKISNIDGSIEMYLDDADADLKNCNGKDFRFTFYDSDIRLDKGAGSLFVKANDGDLQISEGKFDKVNATIEDGDLVMTNALANSGEYFYDIDDGNLILNFTEGGANIDITHEDTQINASEDFTPIQKNENRTRLAFKTSNASVKIRAEDSMVSMTSTK</sequence>
<evidence type="ECO:0000313" key="3">
    <source>
        <dbReference type="EMBL" id="MBL6448344.1"/>
    </source>
</evidence>
<evidence type="ECO:0000256" key="1">
    <source>
        <dbReference type="SAM" id="SignalP"/>
    </source>
</evidence>
<evidence type="ECO:0000313" key="4">
    <source>
        <dbReference type="Proteomes" id="UP000614216"/>
    </source>
</evidence>
<organism evidence="3 4">
    <name type="scientific">Fulvivirga marina</name>
    <dbReference type="NCBI Taxonomy" id="2494733"/>
    <lineage>
        <taxon>Bacteria</taxon>
        <taxon>Pseudomonadati</taxon>
        <taxon>Bacteroidota</taxon>
        <taxon>Cytophagia</taxon>
        <taxon>Cytophagales</taxon>
        <taxon>Fulvivirgaceae</taxon>
        <taxon>Fulvivirga</taxon>
    </lineage>
</organism>
<feature type="signal peptide" evidence="1">
    <location>
        <begin position="1"/>
        <end position="18"/>
    </location>
</feature>
<name>A0A937FY85_9BACT</name>
<keyword evidence="4" id="KW-1185">Reference proteome</keyword>
<keyword evidence="1" id="KW-0732">Signal</keyword>
<gene>
    <name evidence="3" type="ORF">JMN32_18670</name>
</gene>
<reference evidence="3" key="1">
    <citation type="submission" date="2021-01" db="EMBL/GenBank/DDBJ databases">
        <title>Fulvivirga kasyanovii gen. nov., sp nov., a novel member of the phylum Bacteroidetes isolated from seawater in a mussel farm.</title>
        <authorList>
            <person name="Zhao L.-H."/>
            <person name="Wang Z.-J."/>
        </authorList>
    </citation>
    <scope>NUCLEOTIDE SEQUENCE</scope>
    <source>
        <strain evidence="3">29W222</strain>
    </source>
</reference>
<dbReference type="Pfam" id="PF13349">
    <property type="entry name" value="DUF4097"/>
    <property type="match status" value="1"/>
</dbReference>
<proteinExistence type="predicted"/>
<dbReference type="InterPro" id="IPR025164">
    <property type="entry name" value="Toastrack_DUF4097"/>
</dbReference>
<evidence type="ECO:0000259" key="2">
    <source>
        <dbReference type="Pfam" id="PF13349"/>
    </source>
</evidence>
<comment type="caution">
    <text evidence="3">The sequence shown here is derived from an EMBL/GenBank/DDBJ whole genome shotgun (WGS) entry which is preliminary data.</text>
</comment>
<dbReference type="EMBL" id="JAEUGD010000061">
    <property type="protein sequence ID" value="MBL6448344.1"/>
    <property type="molecule type" value="Genomic_DNA"/>
</dbReference>
<protein>
    <submittedName>
        <fullName evidence="3">DUF4097 family beta strand repeat protein</fullName>
    </submittedName>
</protein>
<feature type="domain" description="DUF4097" evidence="2">
    <location>
        <begin position="37"/>
        <end position="274"/>
    </location>
</feature>
<dbReference type="RefSeq" id="WP_202857883.1">
    <property type="nucleotide sequence ID" value="NZ_JAEUGD010000061.1"/>
</dbReference>
<accession>A0A937FY85</accession>
<dbReference type="AlphaFoldDB" id="A0A937FY85"/>
<dbReference type="Proteomes" id="UP000614216">
    <property type="component" value="Unassembled WGS sequence"/>
</dbReference>